<evidence type="ECO:0000256" key="1">
    <source>
        <dbReference type="SAM" id="Phobius"/>
    </source>
</evidence>
<protein>
    <submittedName>
        <fullName evidence="2">Uncharacterized protein</fullName>
    </submittedName>
</protein>
<feature type="transmembrane region" description="Helical" evidence="1">
    <location>
        <begin position="244"/>
        <end position="265"/>
    </location>
</feature>
<keyword evidence="1" id="KW-0812">Transmembrane</keyword>
<comment type="caution">
    <text evidence="2">The sequence shown here is derived from an EMBL/GenBank/DDBJ whole genome shotgun (WGS) entry which is preliminary data.</text>
</comment>
<organism evidence="2 3">
    <name type="scientific">Pocillopora meandrina</name>
    <dbReference type="NCBI Taxonomy" id="46732"/>
    <lineage>
        <taxon>Eukaryota</taxon>
        <taxon>Metazoa</taxon>
        <taxon>Cnidaria</taxon>
        <taxon>Anthozoa</taxon>
        <taxon>Hexacorallia</taxon>
        <taxon>Scleractinia</taxon>
        <taxon>Astrocoeniina</taxon>
        <taxon>Pocilloporidae</taxon>
        <taxon>Pocillopora</taxon>
    </lineage>
</organism>
<dbReference type="Proteomes" id="UP001159428">
    <property type="component" value="Unassembled WGS sequence"/>
</dbReference>
<feature type="transmembrane region" description="Helical" evidence="1">
    <location>
        <begin position="646"/>
        <end position="667"/>
    </location>
</feature>
<feature type="transmembrane region" description="Helical" evidence="1">
    <location>
        <begin position="502"/>
        <end position="520"/>
    </location>
</feature>
<feature type="transmembrane region" description="Helical" evidence="1">
    <location>
        <begin position="272"/>
        <end position="296"/>
    </location>
</feature>
<name>A0AAU9W9C6_9CNID</name>
<feature type="transmembrane region" description="Helical" evidence="1">
    <location>
        <begin position="339"/>
        <end position="359"/>
    </location>
</feature>
<feature type="transmembrane region" description="Helical" evidence="1">
    <location>
        <begin position="167"/>
        <end position="194"/>
    </location>
</feature>
<gene>
    <name evidence="2" type="ORF">PMEA_00002011</name>
</gene>
<feature type="transmembrane region" description="Helical" evidence="1">
    <location>
        <begin position="308"/>
        <end position="327"/>
    </location>
</feature>
<proteinExistence type="predicted"/>
<dbReference type="AlphaFoldDB" id="A0AAU9W9C6"/>
<feature type="transmembrane region" description="Helical" evidence="1">
    <location>
        <begin position="122"/>
        <end position="147"/>
    </location>
</feature>
<keyword evidence="1" id="KW-0472">Membrane</keyword>
<evidence type="ECO:0000313" key="3">
    <source>
        <dbReference type="Proteomes" id="UP001159428"/>
    </source>
</evidence>
<keyword evidence="3" id="KW-1185">Reference proteome</keyword>
<keyword evidence="1" id="KW-1133">Transmembrane helix</keyword>
<dbReference type="EMBL" id="CALNXJ010000010">
    <property type="protein sequence ID" value="CAH3105822.1"/>
    <property type="molecule type" value="Genomic_DNA"/>
</dbReference>
<feature type="transmembrane region" description="Helical" evidence="1">
    <location>
        <begin position="416"/>
        <end position="439"/>
    </location>
</feature>
<accession>A0AAU9W9C6</accession>
<sequence length="698" mass="79739">MSTSTLIEVFGHMVVSFTKGVIAFYNPDEPEFTTESLGYNPLESTGREWNYHPLDEFIYQEYSDRGHTPGSSYMPSRNIAVRVIDACSPQEKEETRGEQRRDDRAMAWKSFRPSTCHTIWKSLYTGTLISLLTATIIGSLFSSFTYLSYETVLDCPFHSIESIPSQIQWMKCISGILSSAFVYMWFPVSMLLLFRPYQLIGVKMKLALAAFSVYCLDTLYRVGLQAFEVLQSKAFTSPKLPLNFLFLLSVCLQVYLVTSHFSVSLSRRQRVYLFLQLILPSCFSYIVTFITIYTIYPAYNKQKNEGKLLIAILAPLVGFVLKVICRISVQRLRNVTHPGYSYVLLAPLFFGSAIVFRVLQADLDSLRSMAILGIVHGISEVLERSFMVVIDHYGHVIWKRTSAPWGSFRTPRRERLMADIAIMSMLFESIGIVSVNGVLYLYEAIYLHSDPLVKLLQSFAIRTSILLVIEWFFTSMSLAIVIHYQNMAVVAVWRKRWRRHTFVAVVCAVPLALWTSGYLLEILHGRFKDTDQPCRIPLNCLICKRHFHQTVFSKADLGYNLRQHNIIGRLFKAYTVNIMQITLMMINFFVTCSAFNTMGDNENKRFFGAKIIMHDSSCKSKPTDEDEDMASKQLIPSAFRTFCKSMYIGALISLLTATITGSLFVLFTDLSYKTALNYHAVPAQGINSNTMTMIEIYF</sequence>
<evidence type="ECO:0000313" key="2">
    <source>
        <dbReference type="EMBL" id="CAH3105822.1"/>
    </source>
</evidence>
<feature type="transmembrane region" description="Helical" evidence="1">
    <location>
        <begin position="578"/>
        <end position="598"/>
    </location>
</feature>
<reference evidence="2 3" key="1">
    <citation type="submission" date="2022-05" db="EMBL/GenBank/DDBJ databases">
        <authorList>
            <consortium name="Genoscope - CEA"/>
            <person name="William W."/>
        </authorList>
    </citation>
    <scope>NUCLEOTIDE SEQUENCE [LARGE SCALE GENOMIC DNA]</scope>
</reference>
<feature type="transmembrane region" description="Helical" evidence="1">
    <location>
        <begin position="459"/>
        <end position="482"/>
    </location>
</feature>